<dbReference type="AlphaFoldDB" id="A0A7G9YPQ0"/>
<accession>A0A7G9YPQ0</accession>
<evidence type="ECO:0000313" key="1">
    <source>
        <dbReference type="EMBL" id="QNO49984.1"/>
    </source>
</evidence>
<dbReference type="InterPro" id="IPR029062">
    <property type="entry name" value="Class_I_gatase-like"/>
</dbReference>
<dbReference type="EMBL" id="MT631401">
    <property type="protein sequence ID" value="QNO49984.1"/>
    <property type="molecule type" value="Genomic_DNA"/>
</dbReference>
<protein>
    <submittedName>
        <fullName evidence="1">Uncharacterized protein</fullName>
    </submittedName>
</protein>
<proteinExistence type="predicted"/>
<organism evidence="1">
    <name type="scientific">Candidatus Methanogaster sp. ANME-2c ERB4</name>
    <dbReference type="NCBI Taxonomy" id="2759911"/>
    <lineage>
        <taxon>Archaea</taxon>
        <taxon>Methanobacteriati</taxon>
        <taxon>Methanobacteriota</taxon>
        <taxon>Stenosarchaea group</taxon>
        <taxon>Methanomicrobia</taxon>
        <taxon>Methanosarcinales</taxon>
        <taxon>ANME-2 cluster</taxon>
        <taxon>Candidatus Methanogasteraceae</taxon>
        <taxon>Candidatus Methanogaster</taxon>
    </lineage>
</organism>
<name>A0A7G9YPQ0_9EURY</name>
<dbReference type="SUPFAM" id="SSF52317">
    <property type="entry name" value="Class I glutamine amidotransferase-like"/>
    <property type="match status" value="1"/>
</dbReference>
<reference evidence="1" key="1">
    <citation type="submission" date="2020-06" db="EMBL/GenBank/DDBJ databases">
        <title>Unique genomic features of the anaerobic methanotrophic archaea.</title>
        <authorList>
            <person name="Chadwick G.L."/>
            <person name="Skennerton C.T."/>
            <person name="Laso-Perez R."/>
            <person name="Leu A.O."/>
            <person name="Speth D.R."/>
            <person name="Yu H."/>
            <person name="Morgan-Lang C."/>
            <person name="Hatzenpichler R."/>
            <person name="Goudeau D."/>
            <person name="Malmstrom R."/>
            <person name="Brazelton W.J."/>
            <person name="Woyke T."/>
            <person name="Hallam S.J."/>
            <person name="Tyson G.W."/>
            <person name="Wegener G."/>
            <person name="Boetius A."/>
            <person name="Orphan V."/>
        </authorList>
    </citation>
    <scope>NUCLEOTIDE SEQUENCE</scope>
</reference>
<gene>
    <name evidence="1" type="ORF">CAGMOKBG_00004</name>
</gene>
<sequence length="83" mass="8997">MLLDFSVRFSVPQIDTGPNYLHASGPADVIACYEGVPVLVASEYGSGRVVAMPGIIAFSNEYLQANARFLDNILKYLCGITKQ</sequence>